<evidence type="ECO:0000313" key="7">
    <source>
        <dbReference type="EMBL" id="KAK4775298.1"/>
    </source>
</evidence>
<keyword evidence="3 6" id="KW-0713">Self-incompatibility</keyword>
<reference evidence="7 8" key="1">
    <citation type="journal article" date="2023" name="Hortic Res">
        <title>Pangenome of water caltrop reveals structural variations and asymmetric subgenome divergence after allopolyploidization.</title>
        <authorList>
            <person name="Zhang X."/>
            <person name="Chen Y."/>
            <person name="Wang L."/>
            <person name="Yuan Y."/>
            <person name="Fang M."/>
            <person name="Shi L."/>
            <person name="Lu R."/>
            <person name="Comes H.P."/>
            <person name="Ma Y."/>
            <person name="Chen Y."/>
            <person name="Huang G."/>
            <person name="Zhou Y."/>
            <person name="Zheng Z."/>
            <person name="Qiu Y."/>
        </authorList>
    </citation>
    <scope>NUCLEOTIDE SEQUENCE [LARGE SCALE GENOMIC DNA]</scope>
    <source>
        <strain evidence="7">F231</strain>
    </source>
</reference>
<keyword evidence="8" id="KW-1185">Reference proteome</keyword>
<comment type="subcellular location">
    <subcellularLocation>
        <location evidence="1 6">Secreted</location>
    </subcellularLocation>
</comment>
<organism evidence="7 8">
    <name type="scientific">Trapa natans</name>
    <name type="common">Water chestnut</name>
    <dbReference type="NCBI Taxonomy" id="22666"/>
    <lineage>
        <taxon>Eukaryota</taxon>
        <taxon>Viridiplantae</taxon>
        <taxon>Streptophyta</taxon>
        <taxon>Embryophyta</taxon>
        <taxon>Tracheophyta</taxon>
        <taxon>Spermatophyta</taxon>
        <taxon>Magnoliopsida</taxon>
        <taxon>eudicotyledons</taxon>
        <taxon>Gunneridae</taxon>
        <taxon>Pentapetalae</taxon>
        <taxon>rosids</taxon>
        <taxon>malvids</taxon>
        <taxon>Myrtales</taxon>
        <taxon>Lythraceae</taxon>
        <taxon>Trapa</taxon>
    </lineage>
</organism>
<feature type="chain" id="PRO_5042664676" description="S-protein homolog" evidence="6">
    <location>
        <begin position="22"/>
        <end position="135"/>
    </location>
</feature>
<keyword evidence="5 6" id="KW-0732">Signal</keyword>
<dbReference type="Pfam" id="PF05938">
    <property type="entry name" value="Self-incomp_S1"/>
    <property type="match status" value="1"/>
</dbReference>
<evidence type="ECO:0000256" key="4">
    <source>
        <dbReference type="ARBA" id="ARBA00022525"/>
    </source>
</evidence>
<name>A0AAN7L354_TRANT</name>
<evidence type="ECO:0000256" key="6">
    <source>
        <dbReference type="RuleBase" id="RU367044"/>
    </source>
</evidence>
<gene>
    <name evidence="7" type="ORF">SAY86_010233</name>
</gene>
<dbReference type="InterPro" id="IPR010264">
    <property type="entry name" value="Self-incomp_S1"/>
</dbReference>
<proteinExistence type="inferred from homology"/>
<dbReference type="GO" id="GO:0060320">
    <property type="term" value="P:rejection of self pollen"/>
    <property type="evidence" value="ECO:0007669"/>
    <property type="project" value="UniProtKB-KW"/>
</dbReference>
<sequence length="135" mass="15405">MIYKTSLMILFLALFLSMAGADTGVVLRRLIEVDFVNKLPPNHNVSVHCKSKDDDLEIHVLGPHQGYGFQFYDSLLGNTLFFCGVTTDFGHGVYDIYTHRRDADRCTKCLWEVTQVGVYGFRKDSGSPDIYFRWA</sequence>
<dbReference type="PANTHER" id="PTHR31232">
    <property type="match status" value="1"/>
</dbReference>
<dbReference type="GO" id="GO:0005576">
    <property type="term" value="C:extracellular region"/>
    <property type="evidence" value="ECO:0007669"/>
    <property type="project" value="UniProtKB-SubCell"/>
</dbReference>
<comment type="similarity">
    <text evidence="2 6">Belongs to the plant self-incompatibility (S1) protein family.</text>
</comment>
<evidence type="ECO:0000313" key="8">
    <source>
        <dbReference type="Proteomes" id="UP001346149"/>
    </source>
</evidence>
<evidence type="ECO:0000256" key="2">
    <source>
        <dbReference type="ARBA" id="ARBA00005581"/>
    </source>
</evidence>
<dbReference type="EMBL" id="JAXQNO010000019">
    <property type="protein sequence ID" value="KAK4775298.1"/>
    <property type="molecule type" value="Genomic_DNA"/>
</dbReference>
<protein>
    <recommendedName>
        <fullName evidence="6">S-protein homolog</fullName>
    </recommendedName>
</protein>
<comment type="caution">
    <text evidence="7">The sequence shown here is derived from an EMBL/GenBank/DDBJ whole genome shotgun (WGS) entry which is preliminary data.</text>
</comment>
<accession>A0AAN7L354</accession>
<evidence type="ECO:0000256" key="1">
    <source>
        <dbReference type="ARBA" id="ARBA00004613"/>
    </source>
</evidence>
<evidence type="ECO:0000256" key="5">
    <source>
        <dbReference type="ARBA" id="ARBA00022729"/>
    </source>
</evidence>
<dbReference type="Proteomes" id="UP001346149">
    <property type="component" value="Unassembled WGS sequence"/>
</dbReference>
<evidence type="ECO:0000256" key="3">
    <source>
        <dbReference type="ARBA" id="ARBA00022471"/>
    </source>
</evidence>
<keyword evidence="4 6" id="KW-0964">Secreted</keyword>
<dbReference type="AlphaFoldDB" id="A0AAN7L354"/>
<dbReference type="PANTHER" id="PTHR31232:SF168">
    <property type="entry name" value="S-PROTEIN HOMOLOG 24-RELATED"/>
    <property type="match status" value="1"/>
</dbReference>
<feature type="signal peptide" evidence="6">
    <location>
        <begin position="1"/>
        <end position="21"/>
    </location>
</feature>